<sequence length="70" mass="7622">MRTSMYWSARLTEPAIGSVEAVAGNIIEMLAVMTAVSCWSWTIFVWTFARASTGVHLDGRDLIATEGGDI</sequence>
<accession>A0A4Y9NVV9</accession>
<protein>
    <submittedName>
        <fullName evidence="1">Uncharacterized protein</fullName>
    </submittedName>
</protein>
<name>A0A4Y9NVV9_9BRAD</name>
<dbReference type="AlphaFoldDB" id="A0A4Y9NVV9"/>
<proteinExistence type="predicted"/>
<evidence type="ECO:0000313" key="1">
    <source>
        <dbReference type="EMBL" id="TFV70375.1"/>
    </source>
</evidence>
<dbReference type="RefSeq" id="WP_135166658.1">
    <property type="nucleotide sequence ID" value="NZ_SPQS01000021.1"/>
</dbReference>
<comment type="caution">
    <text evidence="1">The sequence shown here is derived from an EMBL/GenBank/DDBJ whole genome shotgun (WGS) entry which is preliminary data.</text>
</comment>
<organism evidence="1 2">
    <name type="scientific">Bradyrhizobium frederickii</name>
    <dbReference type="NCBI Taxonomy" id="2560054"/>
    <lineage>
        <taxon>Bacteria</taxon>
        <taxon>Pseudomonadati</taxon>
        <taxon>Pseudomonadota</taxon>
        <taxon>Alphaproteobacteria</taxon>
        <taxon>Hyphomicrobiales</taxon>
        <taxon>Nitrobacteraceae</taxon>
        <taxon>Bradyrhizobium</taxon>
    </lineage>
</organism>
<reference evidence="1 2" key="1">
    <citation type="submission" date="2019-03" db="EMBL/GenBank/DDBJ databases">
        <title>Bradyrhizobium strains diversity.</title>
        <authorList>
            <person name="Urquiaga M.C.O."/>
            <person name="Hungria M."/>
            <person name="Delamuta J.R.M."/>
            <person name="Klepa M.S."/>
        </authorList>
    </citation>
    <scope>NUCLEOTIDE SEQUENCE [LARGE SCALE GENOMIC DNA]</scope>
    <source>
        <strain evidence="1 2">CNPSo 3426</strain>
    </source>
</reference>
<gene>
    <name evidence="1" type="ORF">E4K64_29715</name>
</gene>
<dbReference type="EMBL" id="SPQS01000021">
    <property type="protein sequence ID" value="TFV70375.1"/>
    <property type="molecule type" value="Genomic_DNA"/>
</dbReference>
<evidence type="ECO:0000313" key="2">
    <source>
        <dbReference type="Proteomes" id="UP000297700"/>
    </source>
</evidence>
<dbReference type="Proteomes" id="UP000297700">
    <property type="component" value="Unassembled WGS sequence"/>
</dbReference>